<evidence type="ECO:0000313" key="1">
    <source>
        <dbReference type="EMBL" id="KAF2859955.1"/>
    </source>
</evidence>
<evidence type="ECO:0000313" key="2">
    <source>
        <dbReference type="Proteomes" id="UP000799421"/>
    </source>
</evidence>
<organism evidence="1 2">
    <name type="scientific">Piedraia hortae CBS 480.64</name>
    <dbReference type="NCBI Taxonomy" id="1314780"/>
    <lineage>
        <taxon>Eukaryota</taxon>
        <taxon>Fungi</taxon>
        <taxon>Dikarya</taxon>
        <taxon>Ascomycota</taxon>
        <taxon>Pezizomycotina</taxon>
        <taxon>Dothideomycetes</taxon>
        <taxon>Dothideomycetidae</taxon>
        <taxon>Capnodiales</taxon>
        <taxon>Piedraiaceae</taxon>
        <taxon>Piedraia</taxon>
    </lineage>
</organism>
<dbReference type="GO" id="GO:0030674">
    <property type="term" value="F:protein-macromolecule adaptor activity"/>
    <property type="evidence" value="ECO:0007669"/>
    <property type="project" value="TreeGrafter"/>
</dbReference>
<name>A0A6A7BZ30_9PEZI</name>
<dbReference type="Pfam" id="PF10199">
    <property type="entry name" value="Adaptin_binding"/>
    <property type="match status" value="1"/>
</dbReference>
<dbReference type="AlphaFoldDB" id="A0A6A7BZ30"/>
<evidence type="ECO:0008006" key="3">
    <source>
        <dbReference type="Google" id="ProtNLM"/>
    </source>
</evidence>
<dbReference type="GO" id="GO:0016192">
    <property type="term" value="P:vesicle-mediated transport"/>
    <property type="evidence" value="ECO:0007669"/>
    <property type="project" value="InterPro"/>
</dbReference>
<dbReference type="PANTHER" id="PTHR28043:SF1">
    <property type="entry name" value="INCREASED RECOMBINATION CENTERS PROTEIN 6"/>
    <property type="match status" value="1"/>
</dbReference>
<gene>
    <name evidence="1" type="ORF">K470DRAFT_217916</name>
</gene>
<dbReference type="PANTHER" id="PTHR28043">
    <property type="entry name" value="INCREASED RECOMBINATION CENTERS PROTEIN 6"/>
    <property type="match status" value="1"/>
</dbReference>
<sequence>MDIQNCRRLLCVAAPGSRVLDVIQGLTGKRPALNDEGTTAGLLHEWRVETAYYKATVPVWVDEIANVDEWKAEFLKSEAKEVVEALSAWVYCFGQRDKEAERTMAAIAEVVKHHSVADQILLAVQVPGDGDTEKWEDICLEHGFEYIAHDSTGKNEFGEKIGAERLREALETTEWTADEAADEPDFDFDFLEGESPDEQSAQVDDIERMRDSLLAVREQAAGLPEAERKKMAARAVSQLMTK</sequence>
<accession>A0A6A7BZ30</accession>
<dbReference type="EMBL" id="MU005986">
    <property type="protein sequence ID" value="KAF2859955.1"/>
    <property type="molecule type" value="Genomic_DNA"/>
</dbReference>
<proteinExistence type="predicted"/>
<keyword evidence="2" id="KW-1185">Reference proteome</keyword>
<reference evidence="1" key="1">
    <citation type="journal article" date="2020" name="Stud. Mycol.">
        <title>101 Dothideomycetes genomes: a test case for predicting lifestyles and emergence of pathogens.</title>
        <authorList>
            <person name="Haridas S."/>
            <person name="Albert R."/>
            <person name="Binder M."/>
            <person name="Bloem J."/>
            <person name="Labutti K."/>
            <person name="Salamov A."/>
            <person name="Andreopoulos B."/>
            <person name="Baker S."/>
            <person name="Barry K."/>
            <person name="Bills G."/>
            <person name="Bluhm B."/>
            <person name="Cannon C."/>
            <person name="Castanera R."/>
            <person name="Culley D."/>
            <person name="Daum C."/>
            <person name="Ezra D."/>
            <person name="Gonzalez J."/>
            <person name="Henrissat B."/>
            <person name="Kuo A."/>
            <person name="Liang C."/>
            <person name="Lipzen A."/>
            <person name="Lutzoni F."/>
            <person name="Magnuson J."/>
            <person name="Mondo S."/>
            <person name="Nolan M."/>
            <person name="Ohm R."/>
            <person name="Pangilinan J."/>
            <person name="Park H.-J."/>
            <person name="Ramirez L."/>
            <person name="Alfaro M."/>
            <person name="Sun H."/>
            <person name="Tritt A."/>
            <person name="Yoshinaga Y."/>
            <person name="Zwiers L.-H."/>
            <person name="Turgeon B."/>
            <person name="Goodwin S."/>
            <person name="Spatafora J."/>
            <person name="Crous P."/>
            <person name="Grigoriev I."/>
        </authorList>
    </citation>
    <scope>NUCLEOTIDE SEQUENCE</scope>
    <source>
        <strain evidence="1">CBS 480.64</strain>
    </source>
</reference>
<dbReference type="InterPro" id="IPR034627">
    <property type="entry name" value="Irc6"/>
</dbReference>
<dbReference type="OrthoDB" id="10261384at2759"/>
<dbReference type="Gene3D" id="3.40.50.11960">
    <property type="match status" value="1"/>
</dbReference>
<protein>
    <recommendedName>
        <fullName evidence="3">Increased recombination centers protein 6</fullName>
    </recommendedName>
</protein>
<dbReference type="Proteomes" id="UP000799421">
    <property type="component" value="Unassembled WGS sequence"/>
</dbReference>